<feature type="transmembrane region" description="Helical" evidence="6">
    <location>
        <begin position="146"/>
        <end position="163"/>
    </location>
</feature>
<feature type="transmembrane region" description="Helical" evidence="6">
    <location>
        <begin position="203"/>
        <end position="223"/>
    </location>
</feature>
<dbReference type="STRING" id="416943.SAMN05445871_3695"/>
<feature type="transmembrane region" description="Helical" evidence="6">
    <location>
        <begin position="43"/>
        <end position="66"/>
    </location>
</feature>
<feature type="transmembrane region" description="Helical" evidence="6">
    <location>
        <begin position="301"/>
        <end position="321"/>
    </location>
</feature>
<organism evidence="8 9">
    <name type="scientific">Paraburkholderia caballeronis</name>
    <dbReference type="NCBI Taxonomy" id="416943"/>
    <lineage>
        <taxon>Bacteria</taxon>
        <taxon>Pseudomonadati</taxon>
        <taxon>Pseudomonadota</taxon>
        <taxon>Betaproteobacteria</taxon>
        <taxon>Burkholderiales</taxon>
        <taxon>Burkholderiaceae</taxon>
        <taxon>Paraburkholderia</taxon>
    </lineage>
</organism>
<feature type="transmembrane region" description="Helical" evidence="6">
    <location>
        <begin position="392"/>
        <end position="412"/>
    </location>
</feature>
<keyword evidence="9" id="KW-1185">Reference proteome</keyword>
<evidence type="ECO:0000256" key="4">
    <source>
        <dbReference type="ARBA" id="ARBA00022989"/>
    </source>
</evidence>
<dbReference type="AlphaFoldDB" id="A0A1H7LUI8"/>
<dbReference type="Proteomes" id="UP000199120">
    <property type="component" value="Unassembled WGS sequence"/>
</dbReference>
<evidence type="ECO:0000256" key="2">
    <source>
        <dbReference type="ARBA" id="ARBA00022448"/>
    </source>
</evidence>
<feature type="transmembrane region" description="Helical" evidence="6">
    <location>
        <begin position="359"/>
        <end position="380"/>
    </location>
</feature>
<feature type="domain" description="Major facilitator superfamily (MFS) profile" evidence="7">
    <location>
        <begin position="43"/>
        <end position="451"/>
    </location>
</feature>
<protein>
    <submittedName>
        <fullName evidence="8">Sugar phosphate permease</fullName>
    </submittedName>
</protein>
<sequence length="451" mass="47640">MNIPTGPAELMNASTGVNGEFRAAGAHDAAELDRVVDKVGRQLMWFLVALYLVAIMDRSNISFAALTMNGDLGLSPKAYGIGVGAMFFTYALFEVPSNLLLARIGARATLTRIAMLWGIVTVLMACAVGPVSFWALRALLGAAESGLFPGVMLFLSFWFPYAWRARYNAAFNLAVPIAYIASGIVSGALLTLNGAGGLAGWQWLFVLEGLPAVLLGVIGAFWLTNRPSEATWLSLAERQTLEAALDAHPPSAKVVAPTSMLRALVNPVVLTMGLCNTLLFCGLTSAQIWLPQMLKTYHSSFTTIGLFSAMPPLAGLIGMVALGRLSDRSPHRFLHASLAFALSALGFALVALSHSMWPMLLGFTLASVGILATQAIFWTIPQSFLHRSTSAGAIGAIGMMGSIGGAIMPAIVGELRAQTHAFTAGFIVVAVACLAGCALIGVLHAMMARQR</sequence>
<accession>A0A1H7LUI8</accession>
<dbReference type="Pfam" id="PF07690">
    <property type="entry name" value="MFS_1"/>
    <property type="match status" value="1"/>
</dbReference>
<feature type="transmembrane region" description="Helical" evidence="6">
    <location>
        <begin position="113"/>
        <end position="134"/>
    </location>
</feature>
<evidence type="ECO:0000313" key="9">
    <source>
        <dbReference type="Proteomes" id="UP000199120"/>
    </source>
</evidence>
<keyword evidence="4 6" id="KW-1133">Transmembrane helix</keyword>
<evidence type="ECO:0000313" key="8">
    <source>
        <dbReference type="EMBL" id="SEL01987.1"/>
    </source>
</evidence>
<keyword evidence="3 6" id="KW-0812">Transmembrane</keyword>
<feature type="transmembrane region" description="Helical" evidence="6">
    <location>
        <begin position="78"/>
        <end position="101"/>
    </location>
</feature>
<reference evidence="9" key="1">
    <citation type="submission" date="2016-10" db="EMBL/GenBank/DDBJ databases">
        <authorList>
            <person name="Varghese N."/>
            <person name="Submissions S."/>
        </authorList>
    </citation>
    <scope>NUCLEOTIDE SEQUENCE [LARGE SCALE GENOMIC DNA]</scope>
    <source>
        <strain evidence="9">LMG 26416</strain>
    </source>
</reference>
<evidence type="ECO:0000256" key="3">
    <source>
        <dbReference type="ARBA" id="ARBA00022692"/>
    </source>
</evidence>
<dbReference type="PANTHER" id="PTHR43791">
    <property type="entry name" value="PERMEASE-RELATED"/>
    <property type="match status" value="1"/>
</dbReference>
<comment type="subcellular location">
    <subcellularLocation>
        <location evidence="1">Membrane</location>
        <topology evidence="1">Multi-pass membrane protein</topology>
    </subcellularLocation>
</comment>
<gene>
    <name evidence="8" type="ORF">SAMN05192542_104482</name>
</gene>
<evidence type="ECO:0000256" key="6">
    <source>
        <dbReference type="SAM" id="Phobius"/>
    </source>
</evidence>
<dbReference type="InterPro" id="IPR020846">
    <property type="entry name" value="MFS_dom"/>
</dbReference>
<evidence type="ECO:0000259" key="7">
    <source>
        <dbReference type="PROSITE" id="PS50850"/>
    </source>
</evidence>
<dbReference type="EMBL" id="FOAJ01000004">
    <property type="protein sequence ID" value="SEL01987.1"/>
    <property type="molecule type" value="Genomic_DNA"/>
</dbReference>
<dbReference type="Gene3D" id="1.20.1250.20">
    <property type="entry name" value="MFS general substrate transporter like domains"/>
    <property type="match status" value="2"/>
</dbReference>
<feature type="transmembrane region" description="Helical" evidence="6">
    <location>
        <begin position="268"/>
        <end position="289"/>
    </location>
</feature>
<evidence type="ECO:0000256" key="1">
    <source>
        <dbReference type="ARBA" id="ARBA00004141"/>
    </source>
</evidence>
<dbReference type="InterPro" id="IPR036259">
    <property type="entry name" value="MFS_trans_sf"/>
</dbReference>
<name>A0A1H7LUI8_9BURK</name>
<feature type="transmembrane region" description="Helical" evidence="6">
    <location>
        <begin position="170"/>
        <end position="191"/>
    </location>
</feature>
<feature type="transmembrane region" description="Helical" evidence="6">
    <location>
        <begin position="333"/>
        <end position="353"/>
    </location>
</feature>
<dbReference type="SUPFAM" id="SSF103473">
    <property type="entry name" value="MFS general substrate transporter"/>
    <property type="match status" value="1"/>
</dbReference>
<dbReference type="GO" id="GO:0022857">
    <property type="term" value="F:transmembrane transporter activity"/>
    <property type="evidence" value="ECO:0007669"/>
    <property type="project" value="InterPro"/>
</dbReference>
<evidence type="ECO:0000256" key="5">
    <source>
        <dbReference type="ARBA" id="ARBA00023136"/>
    </source>
</evidence>
<dbReference type="RefSeq" id="WP_167627112.1">
    <property type="nucleotide sequence ID" value="NZ_FNSR01000002.1"/>
</dbReference>
<dbReference type="CDD" id="cd17319">
    <property type="entry name" value="MFS_ExuT_GudP_like"/>
    <property type="match status" value="1"/>
</dbReference>
<dbReference type="InterPro" id="IPR011701">
    <property type="entry name" value="MFS"/>
</dbReference>
<proteinExistence type="predicted"/>
<keyword evidence="5 6" id="KW-0472">Membrane</keyword>
<dbReference type="PANTHER" id="PTHR43791:SF36">
    <property type="entry name" value="TRANSPORTER, PUTATIVE (AFU_ORTHOLOGUE AFUA_6G08340)-RELATED"/>
    <property type="match status" value="1"/>
</dbReference>
<keyword evidence="2" id="KW-0813">Transport</keyword>
<dbReference type="GO" id="GO:0016020">
    <property type="term" value="C:membrane"/>
    <property type="evidence" value="ECO:0007669"/>
    <property type="project" value="UniProtKB-SubCell"/>
</dbReference>
<dbReference type="PROSITE" id="PS50850">
    <property type="entry name" value="MFS"/>
    <property type="match status" value="1"/>
</dbReference>
<dbReference type="FunFam" id="1.20.1250.20:FF:000018">
    <property type="entry name" value="MFS transporter permease"/>
    <property type="match status" value="1"/>
</dbReference>
<feature type="transmembrane region" description="Helical" evidence="6">
    <location>
        <begin position="424"/>
        <end position="446"/>
    </location>
</feature>